<organism evidence="1 2">
    <name type="scientific">Naganishia onofrii</name>
    <dbReference type="NCBI Taxonomy" id="1851511"/>
    <lineage>
        <taxon>Eukaryota</taxon>
        <taxon>Fungi</taxon>
        <taxon>Dikarya</taxon>
        <taxon>Basidiomycota</taxon>
        <taxon>Agaricomycotina</taxon>
        <taxon>Tremellomycetes</taxon>
        <taxon>Filobasidiales</taxon>
        <taxon>Filobasidiaceae</taxon>
        <taxon>Naganishia</taxon>
    </lineage>
</organism>
<gene>
    <name evidence="1" type="ORF">QFC24_004472</name>
</gene>
<evidence type="ECO:0000313" key="1">
    <source>
        <dbReference type="EMBL" id="KAJ9121890.1"/>
    </source>
</evidence>
<name>A0ACC2XET6_9TREE</name>
<keyword evidence="2" id="KW-1185">Reference proteome</keyword>
<reference evidence="1" key="1">
    <citation type="submission" date="2023-04" db="EMBL/GenBank/DDBJ databases">
        <title>Draft Genome sequencing of Naganishia species isolated from polar environments using Oxford Nanopore Technology.</title>
        <authorList>
            <person name="Leo P."/>
            <person name="Venkateswaran K."/>
        </authorList>
    </citation>
    <scope>NUCLEOTIDE SEQUENCE</scope>
    <source>
        <strain evidence="1">DBVPG 5303</strain>
    </source>
</reference>
<dbReference type="EMBL" id="JASBWV010000016">
    <property type="protein sequence ID" value="KAJ9121890.1"/>
    <property type="molecule type" value="Genomic_DNA"/>
</dbReference>
<proteinExistence type="predicted"/>
<accession>A0ACC2XET6</accession>
<dbReference type="Proteomes" id="UP001234202">
    <property type="component" value="Unassembled WGS sequence"/>
</dbReference>
<comment type="caution">
    <text evidence="1">The sequence shown here is derived from an EMBL/GenBank/DDBJ whole genome shotgun (WGS) entry which is preliminary data.</text>
</comment>
<evidence type="ECO:0000313" key="2">
    <source>
        <dbReference type="Proteomes" id="UP001234202"/>
    </source>
</evidence>
<protein>
    <submittedName>
        <fullName evidence="1">Uncharacterized protein</fullName>
    </submittedName>
</protein>
<sequence>MPPEPRTSTRNKRPTAVPSGSVAAAARLAATTAGQDSYLPEPPSGLQAGRSSPLNTLAGDSERQGTTGLGAAAAQESATPSVSAEIQQQTLASALAASIVSRPPESQVTLNEALARLARLEELDAERTQALEEERRGRELAEARVVVAWAQGLRDSLLYVEAVPAWQTMDKDRRDNLMAEFSRRVRGVPSVKALFYHGDKSNPDEAHSIYVEDWIFKNMMQVVMNDITYVLFDRLRRNI</sequence>